<evidence type="ECO:0000256" key="2">
    <source>
        <dbReference type="SAM" id="MobiDB-lite"/>
    </source>
</evidence>
<evidence type="ECO:0000313" key="4">
    <source>
        <dbReference type="Proteomes" id="UP001165082"/>
    </source>
</evidence>
<reference evidence="3" key="1">
    <citation type="submission" date="2022-07" db="EMBL/GenBank/DDBJ databases">
        <title>Genome analysis of Parmales, a sister group of diatoms, reveals the evolutionary specialization of diatoms from phago-mixotrophs to photoautotrophs.</title>
        <authorList>
            <person name="Ban H."/>
            <person name="Sato S."/>
            <person name="Yoshikawa S."/>
            <person name="Kazumasa Y."/>
            <person name="Nakamura Y."/>
            <person name="Ichinomiya M."/>
            <person name="Saitoh K."/>
            <person name="Sato N."/>
            <person name="Blanc-Mathieu R."/>
            <person name="Endo H."/>
            <person name="Kuwata A."/>
            <person name="Ogata H."/>
        </authorList>
    </citation>
    <scope>NUCLEOTIDE SEQUENCE</scope>
</reference>
<gene>
    <name evidence="3" type="ORF">TrRE_jg9144</name>
</gene>
<sequence>MQTTLLFEGGEVTKELVSDEGVVSVAKNVVKVETEFYDAGIEKAIVNRPYEDHSGQQPNLDEPKPKATSPVVAKPAVASNDNEIDTTTTIQSFYMSLEQARQQLDELTAMLKRQPSEEDHPLEPYPLFSFIQHAQPMLGAILDLEGGILNENEALVSNNCCEKGAEIVKVGLELVCGAAGVTMDKNFEAGAAQLIEMYCSIPSKETFSSSSIETYSNFLLRCVQDRSKGTLKALTAVRTRMKMNARSRVDSLDAEEGEDANQTHINTIATILGESSTILGAIRSWRDGIEMAPAWDVARGRLLKCCAEAWRKVDQEAQTLAATVCKWMVADLGVSAWVERAGRNEGGDDLGELDSLLEEVAFLCQVVCRYVRFVEDDENGTSTLGLLSKDHYQMYTTLECFHVKMSLDVALGLATPYNIVDSVYSPSYVEDAFYVCRKALERCCSITCQKVVMDVGGFVKGLYDVGGVVRGALEGGEGCKKNAKGANVGTKGGQETPKKKNKEVTEGAKGDQGGGRGWGLGMFAAALMDAVDDMDEEGAVTGGGGVVGVAENWLQSDEDKHFAKVVKIMGIAGGRVGILGLVGVLLDNETGGDLVEGFKAIGDNYMEWMVQECEKIVEGGLGVVDGEGVGEFELRENDSLVFLRMRKYVGGIDYDLEEKDFDILENERRVEKALLEGLRGSLIMKAIQGGEFGDCGAYDIDPEGPLHCLMKRLGERAGNCLFKAILDVKEGGIGDWGALLLSKYVRCVEKVLGVGPGLGILVSREFEKLQEAINLLSVEKIGDLERWYDGGEGLRGEEREAVIRRRKDFC</sequence>
<keyword evidence="1" id="KW-0175">Coiled coil</keyword>
<feature type="compositionally biased region" description="Basic and acidic residues" evidence="2">
    <location>
        <begin position="496"/>
        <end position="509"/>
    </location>
</feature>
<accession>A0A9W7KUB7</accession>
<dbReference type="InterPro" id="IPR048682">
    <property type="entry name" value="COG4"/>
</dbReference>
<feature type="region of interest" description="Disordered" evidence="2">
    <location>
        <begin position="484"/>
        <end position="513"/>
    </location>
</feature>
<organism evidence="3 4">
    <name type="scientific">Triparma retinervis</name>
    <dbReference type="NCBI Taxonomy" id="2557542"/>
    <lineage>
        <taxon>Eukaryota</taxon>
        <taxon>Sar</taxon>
        <taxon>Stramenopiles</taxon>
        <taxon>Ochrophyta</taxon>
        <taxon>Bolidophyceae</taxon>
        <taxon>Parmales</taxon>
        <taxon>Triparmaceae</taxon>
        <taxon>Triparma</taxon>
    </lineage>
</organism>
<comment type="caution">
    <text evidence="3">The sequence shown here is derived from an EMBL/GenBank/DDBJ whole genome shotgun (WGS) entry which is preliminary data.</text>
</comment>
<feature type="coiled-coil region" evidence="1">
    <location>
        <begin position="90"/>
        <end position="117"/>
    </location>
</feature>
<dbReference type="PANTHER" id="PTHR24016:SF0">
    <property type="entry name" value="CONSERVED OLIGOMERIC GOLGI COMPLEX SUBUNIT 4"/>
    <property type="match status" value="1"/>
</dbReference>
<dbReference type="EMBL" id="BRXZ01000454">
    <property type="protein sequence ID" value="GMI11973.1"/>
    <property type="molecule type" value="Genomic_DNA"/>
</dbReference>
<feature type="region of interest" description="Disordered" evidence="2">
    <location>
        <begin position="48"/>
        <end position="68"/>
    </location>
</feature>
<proteinExistence type="predicted"/>
<evidence type="ECO:0000313" key="3">
    <source>
        <dbReference type="EMBL" id="GMI11973.1"/>
    </source>
</evidence>
<keyword evidence="4" id="KW-1185">Reference proteome</keyword>
<name>A0A9W7KUB7_9STRA</name>
<evidence type="ECO:0000256" key="1">
    <source>
        <dbReference type="SAM" id="Coils"/>
    </source>
</evidence>
<dbReference type="Proteomes" id="UP001165082">
    <property type="component" value="Unassembled WGS sequence"/>
</dbReference>
<protein>
    <submittedName>
        <fullName evidence="3">Uncharacterized protein</fullName>
    </submittedName>
</protein>
<dbReference type="PANTHER" id="PTHR24016">
    <property type="entry name" value="CONSERVED OLIGOMERIC GOLGI COMPLEX SUBUNIT 4"/>
    <property type="match status" value="1"/>
</dbReference>
<dbReference type="AlphaFoldDB" id="A0A9W7KUB7"/>
<dbReference type="OrthoDB" id="47059at2759"/>